<proteinExistence type="predicted"/>
<gene>
    <name evidence="1" type="ORF">ACFOD4_12815</name>
</gene>
<protein>
    <submittedName>
        <fullName evidence="1">Uncharacterized protein</fullName>
    </submittedName>
</protein>
<comment type="caution">
    <text evidence="1">The sequence shown here is derived from an EMBL/GenBank/DDBJ whole genome shotgun (WGS) entry which is preliminary data.</text>
</comment>
<accession>A0ABV7FZU9</accession>
<sequence length="340" mass="36372">MSDVPIPAATFSDTQLRVHAIRLLGRWLAQACPTMAVLDLTFPRAALAGAVPGALLGIADPDALPDGERRFLERFRPAGGRYAFSLGTVPWEASAESGWDKPGALRVVHAETPLAPVLLRDLLLLAPRPAFLGCGRFDPEPLRREGYATLMLSIGIGGWTGHFALMLPDGGVQDMASALAEAGQRLGMVMAGPDQVQLAADPPRASADMPLLAEIPAAALAHDGDYRSEADGSYTWLWSGPERHFRMALGSLPPLARWLKIAVIGVPDSALLDDLAATVNGARVPHRVERWSDTSGGILVDLPRGPPADMVLGLAARRVIQEKNGERRLGFCVHKIEVFS</sequence>
<dbReference type="Proteomes" id="UP001595593">
    <property type="component" value="Unassembled WGS sequence"/>
</dbReference>
<organism evidence="1 2">
    <name type="scientific">Teichococcus globiformis</name>
    <dbReference type="NCBI Taxonomy" id="2307229"/>
    <lineage>
        <taxon>Bacteria</taxon>
        <taxon>Pseudomonadati</taxon>
        <taxon>Pseudomonadota</taxon>
        <taxon>Alphaproteobacteria</taxon>
        <taxon>Acetobacterales</taxon>
        <taxon>Roseomonadaceae</taxon>
        <taxon>Roseomonas</taxon>
    </lineage>
</organism>
<name>A0ABV7FZU9_9PROT</name>
<dbReference type="EMBL" id="JBHRTN010000011">
    <property type="protein sequence ID" value="MFC3125943.1"/>
    <property type="molecule type" value="Genomic_DNA"/>
</dbReference>
<dbReference type="RefSeq" id="WP_379596993.1">
    <property type="nucleotide sequence ID" value="NZ_JBHRTN010000011.1"/>
</dbReference>
<reference evidence="2" key="1">
    <citation type="journal article" date="2019" name="Int. J. Syst. Evol. Microbiol.">
        <title>The Global Catalogue of Microorganisms (GCM) 10K type strain sequencing project: providing services to taxonomists for standard genome sequencing and annotation.</title>
        <authorList>
            <consortium name="The Broad Institute Genomics Platform"/>
            <consortium name="The Broad Institute Genome Sequencing Center for Infectious Disease"/>
            <person name="Wu L."/>
            <person name="Ma J."/>
        </authorList>
    </citation>
    <scope>NUCLEOTIDE SEQUENCE [LARGE SCALE GENOMIC DNA]</scope>
    <source>
        <strain evidence="2">KCTC 52094</strain>
    </source>
</reference>
<evidence type="ECO:0000313" key="1">
    <source>
        <dbReference type="EMBL" id="MFC3125943.1"/>
    </source>
</evidence>
<evidence type="ECO:0000313" key="2">
    <source>
        <dbReference type="Proteomes" id="UP001595593"/>
    </source>
</evidence>
<keyword evidence="2" id="KW-1185">Reference proteome</keyword>